<organism evidence="2 3">
    <name type="scientific">Dictyobacter formicarum</name>
    <dbReference type="NCBI Taxonomy" id="2778368"/>
    <lineage>
        <taxon>Bacteria</taxon>
        <taxon>Bacillati</taxon>
        <taxon>Chloroflexota</taxon>
        <taxon>Ktedonobacteria</taxon>
        <taxon>Ktedonobacterales</taxon>
        <taxon>Dictyobacteraceae</taxon>
        <taxon>Dictyobacter</taxon>
    </lineage>
</organism>
<gene>
    <name evidence="2" type="ORF">KSZ_72690</name>
</gene>
<comment type="caution">
    <text evidence="2">The sequence shown here is derived from an EMBL/GenBank/DDBJ whole genome shotgun (WGS) entry which is preliminary data.</text>
</comment>
<evidence type="ECO:0000313" key="3">
    <source>
        <dbReference type="Proteomes" id="UP000635565"/>
    </source>
</evidence>
<feature type="transmembrane region" description="Helical" evidence="1">
    <location>
        <begin position="6"/>
        <end position="26"/>
    </location>
</feature>
<keyword evidence="3" id="KW-1185">Reference proteome</keyword>
<evidence type="ECO:0000256" key="1">
    <source>
        <dbReference type="SAM" id="Phobius"/>
    </source>
</evidence>
<keyword evidence="1" id="KW-1133">Transmembrane helix</keyword>
<dbReference type="Proteomes" id="UP000635565">
    <property type="component" value="Unassembled WGS sequence"/>
</dbReference>
<dbReference type="EMBL" id="BNJJ01000033">
    <property type="protein sequence ID" value="GHO89263.1"/>
    <property type="molecule type" value="Genomic_DNA"/>
</dbReference>
<keyword evidence="1" id="KW-0812">Transmembrane</keyword>
<protein>
    <submittedName>
        <fullName evidence="2">Uncharacterized protein</fullName>
    </submittedName>
</protein>
<name>A0ABQ3VTW1_9CHLR</name>
<sequence length="251" mass="28634">MGNTWLWLVVVFVIIFVPPFLGTKYSQRKDKWRPKRTLEVDVQPRSSRPAYRMPTIHAERSPLLYQQISQVRENRQSIVAAFRPVQTTLVRTLAQQPASLLYVLEQRAIMLYQEQEGTSWQEAAAAIRDFAAMYGDPSAVARNSSVTYADPMVMYLLLQAHCRRDAEAYFCSSTGAEAEVAQTVIQQIEQMIESSDATALEQGKRDPDLQAINFLLRAGYILLAIRYYRDCTEVSLQEAREAIQGYQARLS</sequence>
<keyword evidence="1" id="KW-0472">Membrane</keyword>
<reference evidence="2 3" key="1">
    <citation type="journal article" date="2021" name="Int. J. Syst. Evol. Microbiol.">
        <title>Reticulibacter mediterranei gen. nov., sp. nov., within the new family Reticulibacteraceae fam. nov., and Ktedonospora formicarum gen. nov., sp. nov., Ktedonobacter robiniae sp. nov., Dictyobacter formicarum sp. nov. and Dictyobacter arantiisoli sp. nov., belonging to the class Ktedonobacteria.</title>
        <authorList>
            <person name="Yabe S."/>
            <person name="Zheng Y."/>
            <person name="Wang C.M."/>
            <person name="Sakai Y."/>
            <person name="Abe K."/>
            <person name="Yokota A."/>
            <person name="Donadio S."/>
            <person name="Cavaletti L."/>
            <person name="Monciardini P."/>
        </authorList>
    </citation>
    <scope>NUCLEOTIDE SEQUENCE [LARGE SCALE GENOMIC DNA]</scope>
    <source>
        <strain evidence="2 3">SOSP1-9</strain>
    </source>
</reference>
<proteinExistence type="predicted"/>
<evidence type="ECO:0000313" key="2">
    <source>
        <dbReference type="EMBL" id="GHO89263.1"/>
    </source>
</evidence>
<dbReference type="RefSeq" id="WP_201366786.1">
    <property type="nucleotide sequence ID" value="NZ_BNJJ01000033.1"/>
</dbReference>
<accession>A0ABQ3VTW1</accession>